<dbReference type="PATRIC" id="fig|1276257.3.peg.549"/>
<proteinExistence type="predicted"/>
<protein>
    <recommendedName>
        <fullName evidence="5">Chitinase</fullName>
    </recommendedName>
</protein>
<evidence type="ECO:0000256" key="1">
    <source>
        <dbReference type="SAM" id="MobiDB-lite"/>
    </source>
</evidence>
<keyword evidence="4" id="KW-1185">Reference proteome</keyword>
<evidence type="ECO:0000313" key="4">
    <source>
        <dbReference type="Proteomes" id="UP000019265"/>
    </source>
</evidence>
<gene>
    <name evidence="3" type="ORF">SSABA_v1c05380</name>
</gene>
<reference evidence="3 4" key="1">
    <citation type="journal article" date="2014" name="Genome Biol. Evol.">
        <title>Molecular evolution of the substrate utilization strategies and putative virulence factors in mosquito-associated Spiroplasma species.</title>
        <authorList>
            <person name="Chang T.H."/>
            <person name="Lo W.S."/>
            <person name="Ku C."/>
            <person name="Chen L.L."/>
            <person name="Kuo C.H."/>
        </authorList>
    </citation>
    <scope>NUCLEOTIDE SEQUENCE [LARGE SCALE GENOMIC DNA]</scope>
    <source>
        <strain evidence="3">Ar-1343</strain>
    </source>
</reference>
<name>W6AAR4_9MOLU</name>
<evidence type="ECO:0000256" key="2">
    <source>
        <dbReference type="SAM" id="SignalP"/>
    </source>
</evidence>
<feature type="signal peptide" evidence="2">
    <location>
        <begin position="1"/>
        <end position="19"/>
    </location>
</feature>
<evidence type="ECO:0000313" key="3">
    <source>
        <dbReference type="EMBL" id="AHI53945.1"/>
    </source>
</evidence>
<feature type="region of interest" description="Disordered" evidence="1">
    <location>
        <begin position="476"/>
        <end position="507"/>
    </location>
</feature>
<dbReference type="HOGENOM" id="CLU_537359_0_0_14"/>
<accession>W6AAR4</accession>
<feature type="compositionally biased region" description="Polar residues" evidence="1">
    <location>
        <begin position="481"/>
        <end position="507"/>
    </location>
</feature>
<dbReference type="STRING" id="1276257.SSABA_v1c05380"/>
<dbReference type="KEGG" id="ssab:SSABA_v1c05380"/>
<dbReference type="NCBIfam" id="NF038029">
    <property type="entry name" value="LP_plasma"/>
    <property type="match status" value="1"/>
</dbReference>
<organism evidence="3 4">
    <name type="scientific">Spiroplasma sabaudiense Ar-1343</name>
    <dbReference type="NCBI Taxonomy" id="1276257"/>
    <lineage>
        <taxon>Bacteria</taxon>
        <taxon>Bacillati</taxon>
        <taxon>Mycoplasmatota</taxon>
        <taxon>Mollicutes</taxon>
        <taxon>Entomoplasmatales</taxon>
        <taxon>Spiroplasmataceae</taxon>
        <taxon>Spiroplasma</taxon>
    </lineage>
</organism>
<dbReference type="EMBL" id="CP006934">
    <property type="protein sequence ID" value="AHI53945.1"/>
    <property type="molecule type" value="Genomic_DNA"/>
</dbReference>
<feature type="chain" id="PRO_5004877043" description="Chitinase" evidence="2">
    <location>
        <begin position="20"/>
        <end position="507"/>
    </location>
</feature>
<dbReference type="Proteomes" id="UP000019265">
    <property type="component" value="Chromosome"/>
</dbReference>
<dbReference type="InterPro" id="IPR054816">
    <property type="entry name" value="Lipoprotein_mollicutes-type_CS"/>
</dbReference>
<dbReference type="AlphaFoldDB" id="W6AAR4"/>
<evidence type="ECO:0008006" key="5">
    <source>
        <dbReference type="Google" id="ProtNLM"/>
    </source>
</evidence>
<sequence>MKRLLGILASLGLASSATAPVVSCFDTSKDGIVNLSNLKESKIEFLPNNSSHDIEYIKKNINLIAALNNINPTEVTVSNFEYNMKDKIIIIDVVANKGAKTVSGEAKKIKLKEIPYVQRDIKTFITKTNLKEIKIAGELPTNDEIITAIKEQNHHSLVNAFFENNQEYKISDIKKGSAKIQAANDSKIAIKNSELNLTYSLKGNVDVKKDLSEVIKVTDLGDISIANDSPTESEIINALVLKNPDLQKFKTEVEITNKNSIDLKSAEVVAKKDSKNFKENSKITIKYNAIPKIATLKETIKKTNLDEIFTKNSVPTVEELLSKLKEVNPEIVNFISDIIIDPNIEIATTEATLMVKPDSKILDLTKDNQVKISYTIKNTKAQVTLKSLIEETDLGEIITVNPIPTSNEIIKALKENNPKVIDFLNDIEISQEDKITSNVAVLLVKKDSKKLDHEKENRIDLEFYTIANFKPAVPGEENELTDLSQPKPVNTTSVIKPENQVSQAIGK</sequence>
<dbReference type="RefSeq" id="WP_025251083.1">
    <property type="nucleotide sequence ID" value="NZ_CP006934.1"/>
</dbReference>
<keyword evidence="2" id="KW-0732">Signal</keyword>